<gene>
    <name evidence="3" type="ORF">A2042_03680</name>
</gene>
<evidence type="ECO:0000256" key="1">
    <source>
        <dbReference type="SAM" id="Coils"/>
    </source>
</evidence>
<dbReference type="PROSITE" id="PS51257">
    <property type="entry name" value="PROKAR_LIPOPROTEIN"/>
    <property type="match status" value="1"/>
</dbReference>
<feature type="coiled-coil region" evidence="1">
    <location>
        <begin position="95"/>
        <end position="122"/>
    </location>
</feature>
<dbReference type="EMBL" id="MGDB01000066">
    <property type="protein sequence ID" value="OGL41638.1"/>
    <property type="molecule type" value="Genomic_DNA"/>
</dbReference>
<keyword evidence="1" id="KW-0175">Coiled coil</keyword>
<name>A0A1F7RKB8_9BACT</name>
<organism evidence="3 4">
    <name type="scientific">Candidatus Schekmanbacteria bacterium GWA2_38_11</name>
    <dbReference type="NCBI Taxonomy" id="1817876"/>
    <lineage>
        <taxon>Bacteria</taxon>
        <taxon>Candidatus Schekmaniibacteriota</taxon>
    </lineage>
</organism>
<feature type="chain" id="PRO_5009532206" description="DUF4398 domain-containing protein" evidence="2">
    <location>
        <begin position="23"/>
        <end position="238"/>
    </location>
</feature>
<evidence type="ECO:0008006" key="5">
    <source>
        <dbReference type="Google" id="ProtNLM"/>
    </source>
</evidence>
<evidence type="ECO:0000313" key="3">
    <source>
        <dbReference type="EMBL" id="OGL41638.1"/>
    </source>
</evidence>
<protein>
    <recommendedName>
        <fullName evidence="5">DUF4398 domain-containing protein</fullName>
    </recommendedName>
</protein>
<proteinExistence type="predicted"/>
<comment type="caution">
    <text evidence="3">The sequence shown here is derived from an EMBL/GenBank/DDBJ whole genome shotgun (WGS) entry which is preliminary data.</text>
</comment>
<keyword evidence="2" id="KW-0732">Signal</keyword>
<reference evidence="3 4" key="1">
    <citation type="journal article" date="2016" name="Nat. Commun.">
        <title>Thousands of microbial genomes shed light on interconnected biogeochemical processes in an aquifer system.</title>
        <authorList>
            <person name="Anantharaman K."/>
            <person name="Brown C.T."/>
            <person name="Hug L.A."/>
            <person name="Sharon I."/>
            <person name="Castelle C.J."/>
            <person name="Probst A.J."/>
            <person name="Thomas B.C."/>
            <person name="Singh A."/>
            <person name="Wilkins M.J."/>
            <person name="Karaoz U."/>
            <person name="Brodie E.L."/>
            <person name="Williams K.H."/>
            <person name="Hubbard S.S."/>
            <person name="Banfield J.F."/>
        </authorList>
    </citation>
    <scope>NUCLEOTIDE SEQUENCE [LARGE SCALE GENOMIC DNA]</scope>
</reference>
<accession>A0A1F7RKB8</accession>
<evidence type="ECO:0000313" key="4">
    <source>
        <dbReference type="Proteomes" id="UP000178526"/>
    </source>
</evidence>
<evidence type="ECO:0000256" key="2">
    <source>
        <dbReference type="SAM" id="SignalP"/>
    </source>
</evidence>
<dbReference type="AlphaFoldDB" id="A0A1F7RKB8"/>
<feature type="signal peptide" evidence="2">
    <location>
        <begin position="1"/>
        <end position="22"/>
    </location>
</feature>
<sequence length="238" mass="25751">MQNKFKKFPMLSAFVLIIVAVALVLGCQKPPTQEKNDAESAEKAAVTANAEKLAPDEYKAAVDEKQNAENAMLTKDYEKSKSSFVAAKEKFIAAKDAATKKVEEIKGELDSLSQKATELKGTVSELVESASSSCIDDAFKGVVSKIKDKKKVKEVKAKADEAKKSLKADFDKNLTASKDNLVKVDALVQEASGLTGDETVLDKKEKLDNAVKMLEDTKTSLEAPCNNAKSEAEKLISE</sequence>
<dbReference type="Proteomes" id="UP000178526">
    <property type="component" value="Unassembled WGS sequence"/>
</dbReference>